<reference evidence="1 2" key="1">
    <citation type="submission" date="2020-08" db="EMBL/GenBank/DDBJ databases">
        <title>Sequencing the genomes of 1000 actinobacteria strains.</title>
        <authorList>
            <person name="Klenk H.-P."/>
        </authorList>
    </citation>
    <scope>NUCLEOTIDE SEQUENCE [LARGE SCALE GENOMIC DNA]</scope>
    <source>
        <strain evidence="1 2">DSM 44598</strain>
    </source>
</reference>
<dbReference type="RefSeq" id="WP_184361836.1">
    <property type="nucleotide sequence ID" value="NZ_BAAAKM010000107.1"/>
</dbReference>
<protein>
    <submittedName>
        <fullName evidence="1">Uncharacterized protein</fullName>
    </submittedName>
</protein>
<accession>A0A840W0R5</accession>
<evidence type="ECO:0000313" key="1">
    <source>
        <dbReference type="EMBL" id="MBB5489564.1"/>
    </source>
</evidence>
<keyword evidence="2" id="KW-1185">Reference proteome</keyword>
<dbReference type="EMBL" id="JACHDO010000001">
    <property type="protein sequence ID" value="MBB5489564.1"/>
    <property type="molecule type" value="Genomic_DNA"/>
</dbReference>
<gene>
    <name evidence="1" type="ORF">HNR07_000701</name>
</gene>
<dbReference type="AlphaFoldDB" id="A0A840W0R5"/>
<sequence>MTRSPAHSGALQALGSLLDGSVAQIAEAAESPCDYPALRRNADVWDNNTLTLFRAAVAPTVRSREGRARAALAWMAALGPDRRAWMTERARERGFTLADLVEGKPVVGKPVVGRLGPEAGAAAQLLIGAMLRIRSVRPEPGQPELVRALARALDGAGTDILAVGAHRGHWARERAFRALGEEWVRRGGPLSAPVFARVLKRLGRLEPAPATKHRGG</sequence>
<name>A0A840W0R5_9ACTN</name>
<organism evidence="1 2">
    <name type="scientific">Nocardiopsis metallicus</name>
    <dbReference type="NCBI Taxonomy" id="179819"/>
    <lineage>
        <taxon>Bacteria</taxon>
        <taxon>Bacillati</taxon>
        <taxon>Actinomycetota</taxon>
        <taxon>Actinomycetes</taxon>
        <taxon>Streptosporangiales</taxon>
        <taxon>Nocardiopsidaceae</taxon>
        <taxon>Nocardiopsis</taxon>
    </lineage>
</organism>
<comment type="caution">
    <text evidence="1">The sequence shown here is derived from an EMBL/GenBank/DDBJ whole genome shotgun (WGS) entry which is preliminary data.</text>
</comment>
<proteinExistence type="predicted"/>
<evidence type="ECO:0000313" key="2">
    <source>
        <dbReference type="Proteomes" id="UP000579647"/>
    </source>
</evidence>
<dbReference type="Proteomes" id="UP000579647">
    <property type="component" value="Unassembled WGS sequence"/>
</dbReference>